<evidence type="ECO:0000256" key="1">
    <source>
        <dbReference type="ARBA" id="ARBA00022491"/>
    </source>
</evidence>
<dbReference type="InterPro" id="IPR036271">
    <property type="entry name" value="Tet_transcr_reg_TetR-rel_C_sf"/>
</dbReference>
<dbReference type="PROSITE" id="PS50977">
    <property type="entry name" value="HTH_TETR_2"/>
    <property type="match status" value="1"/>
</dbReference>
<dbReference type="GO" id="GO:0046677">
    <property type="term" value="P:response to antibiotic"/>
    <property type="evidence" value="ECO:0007669"/>
    <property type="project" value="InterPro"/>
</dbReference>
<dbReference type="Pfam" id="PF00440">
    <property type="entry name" value="TetR_N"/>
    <property type="match status" value="1"/>
</dbReference>
<dbReference type="RefSeq" id="WP_122193443.1">
    <property type="nucleotide sequence ID" value="NZ_JBHSKC010000020.1"/>
</dbReference>
<evidence type="ECO:0000256" key="4">
    <source>
        <dbReference type="ARBA" id="ARBA00023163"/>
    </source>
</evidence>
<dbReference type="PRINTS" id="PR00400">
    <property type="entry name" value="TETREPRESSOR"/>
</dbReference>
<dbReference type="InterPro" id="IPR009057">
    <property type="entry name" value="Homeodomain-like_sf"/>
</dbReference>
<dbReference type="InterPro" id="IPR003012">
    <property type="entry name" value="Tet_transcr_reg_TetR"/>
</dbReference>
<dbReference type="Gene3D" id="1.10.357.10">
    <property type="entry name" value="Tetracycline Repressor, domain 2"/>
    <property type="match status" value="1"/>
</dbReference>
<keyword evidence="3 5" id="KW-0238">DNA-binding</keyword>
<feature type="compositionally biased region" description="Low complexity" evidence="6">
    <location>
        <begin position="1"/>
        <end position="20"/>
    </location>
</feature>
<dbReference type="InterPro" id="IPR050109">
    <property type="entry name" value="HTH-type_TetR-like_transc_reg"/>
</dbReference>
<keyword evidence="2" id="KW-0805">Transcription regulation</keyword>
<sequence>MSDAPTPATPEAAVPAVPDAEVPEPPARPALTRDRIVRAAIGLIEADGPDALSMRRVASALDVAVMSLYNHVPNKRALLEGIAEHVANRIDLADDPSAPWPERARALVRAHRKMAHDFPRSLTVVLTHKVDTPVGLRPAERALAVAAAAGFDGPTSVRAMRALLAYAVGTQMREVRAVETIAHLGTPASDSFAKLDPDEFPHVIALAPEMGENDPEADFEFGLDLLITALELRAAAGPGGGAQRGM</sequence>
<gene>
    <name evidence="8" type="ORF">EBO15_06865</name>
</gene>
<dbReference type="PANTHER" id="PTHR30055">
    <property type="entry name" value="HTH-TYPE TRANSCRIPTIONAL REGULATOR RUTR"/>
    <property type="match status" value="1"/>
</dbReference>
<dbReference type="InterPro" id="IPR004111">
    <property type="entry name" value="Repressor_TetR_C"/>
</dbReference>
<evidence type="ECO:0000259" key="7">
    <source>
        <dbReference type="PROSITE" id="PS50977"/>
    </source>
</evidence>
<evidence type="ECO:0000256" key="6">
    <source>
        <dbReference type="SAM" id="MobiDB-lite"/>
    </source>
</evidence>
<accession>A0A3M2MAR7</accession>
<reference evidence="8 9" key="1">
    <citation type="submission" date="2018-10" db="EMBL/GenBank/DDBJ databases">
        <title>Isolation from soil.</title>
        <authorList>
            <person name="Hu J."/>
        </authorList>
    </citation>
    <scope>NUCLEOTIDE SEQUENCE [LARGE SCALE GENOMIC DNA]</scope>
    <source>
        <strain evidence="8 9">NEAU-Ht49</strain>
    </source>
</reference>
<dbReference type="PANTHER" id="PTHR30055:SF151">
    <property type="entry name" value="TRANSCRIPTIONAL REGULATORY PROTEIN"/>
    <property type="match status" value="1"/>
</dbReference>
<dbReference type="GO" id="GO:0000976">
    <property type="term" value="F:transcription cis-regulatory region binding"/>
    <property type="evidence" value="ECO:0007669"/>
    <property type="project" value="TreeGrafter"/>
</dbReference>
<feature type="domain" description="HTH tetR-type" evidence="7">
    <location>
        <begin position="30"/>
        <end position="90"/>
    </location>
</feature>
<protein>
    <submittedName>
        <fullName evidence="8">TetR family transcriptional regulator</fullName>
    </submittedName>
</protein>
<evidence type="ECO:0000313" key="8">
    <source>
        <dbReference type="EMBL" id="RMI46636.1"/>
    </source>
</evidence>
<dbReference type="Pfam" id="PF02909">
    <property type="entry name" value="TetR_C_1"/>
    <property type="match status" value="1"/>
</dbReference>
<dbReference type="AlphaFoldDB" id="A0A3M2MAR7"/>
<keyword evidence="1" id="KW-0678">Repressor</keyword>
<dbReference type="Proteomes" id="UP000282674">
    <property type="component" value="Unassembled WGS sequence"/>
</dbReference>
<feature type="region of interest" description="Disordered" evidence="6">
    <location>
        <begin position="1"/>
        <end position="29"/>
    </location>
</feature>
<dbReference type="EMBL" id="RFFG01000008">
    <property type="protein sequence ID" value="RMI46636.1"/>
    <property type="molecule type" value="Genomic_DNA"/>
</dbReference>
<evidence type="ECO:0000256" key="2">
    <source>
        <dbReference type="ARBA" id="ARBA00023015"/>
    </source>
</evidence>
<proteinExistence type="predicted"/>
<dbReference type="OrthoDB" id="329481at2"/>
<evidence type="ECO:0000256" key="3">
    <source>
        <dbReference type="ARBA" id="ARBA00023125"/>
    </source>
</evidence>
<keyword evidence="4" id="KW-0804">Transcription</keyword>
<dbReference type="GO" id="GO:0003700">
    <property type="term" value="F:DNA-binding transcription factor activity"/>
    <property type="evidence" value="ECO:0007669"/>
    <property type="project" value="TreeGrafter"/>
</dbReference>
<name>A0A3M2MAR7_9ACTN</name>
<organism evidence="8 9">
    <name type="scientific">Actinomadura harenae</name>
    <dbReference type="NCBI Taxonomy" id="2483351"/>
    <lineage>
        <taxon>Bacteria</taxon>
        <taxon>Bacillati</taxon>
        <taxon>Actinomycetota</taxon>
        <taxon>Actinomycetes</taxon>
        <taxon>Streptosporangiales</taxon>
        <taxon>Thermomonosporaceae</taxon>
        <taxon>Actinomadura</taxon>
    </lineage>
</organism>
<evidence type="ECO:0000256" key="5">
    <source>
        <dbReference type="PROSITE-ProRule" id="PRU00335"/>
    </source>
</evidence>
<dbReference type="SUPFAM" id="SSF48498">
    <property type="entry name" value="Tetracyclin repressor-like, C-terminal domain"/>
    <property type="match status" value="1"/>
</dbReference>
<feature type="DNA-binding region" description="H-T-H motif" evidence="5">
    <location>
        <begin position="53"/>
        <end position="72"/>
    </location>
</feature>
<comment type="caution">
    <text evidence="8">The sequence shown here is derived from an EMBL/GenBank/DDBJ whole genome shotgun (WGS) entry which is preliminary data.</text>
</comment>
<dbReference type="GO" id="GO:0045892">
    <property type="term" value="P:negative regulation of DNA-templated transcription"/>
    <property type="evidence" value="ECO:0007669"/>
    <property type="project" value="InterPro"/>
</dbReference>
<dbReference type="SUPFAM" id="SSF46689">
    <property type="entry name" value="Homeodomain-like"/>
    <property type="match status" value="1"/>
</dbReference>
<evidence type="ECO:0000313" key="9">
    <source>
        <dbReference type="Proteomes" id="UP000282674"/>
    </source>
</evidence>
<dbReference type="InterPro" id="IPR001647">
    <property type="entry name" value="HTH_TetR"/>
</dbReference>
<keyword evidence="9" id="KW-1185">Reference proteome</keyword>